<sequence>MDTNFVNKEDIIYEDELIELPDGISSKLEEDTEIYITKHITVKTIIHSLVPIEYPPTSERGIAIIYHIERWENKEAVFSDVQYSMGRPLKMCEFADLELKEMEHKSVDPDSDLYLKINQELSTSNKENNTFVVYLVASKTKCRYVTNGVQCIRKPGETDEPVNNCYTVFLFIATHLHRAEKCSYIILISKGIYFHLPPLPNRVPVTIQDHLQELIHQANDDTVDVTPTRIITGNLIKTYFGTEYLADMHASLNNADHLRYYVNKIQKEIYP</sequence>
<protein>
    <submittedName>
        <fullName evidence="1">Uncharacterized protein</fullName>
    </submittedName>
</protein>
<reference evidence="1 2" key="2">
    <citation type="submission" date="2017-09" db="EMBL/GenBank/DDBJ databases">
        <title>Extensive intraspecific genome diversity in a model arbuscular mycorrhizal fungus.</title>
        <authorList>
            <person name="Chen E.C."/>
            <person name="Morin E."/>
            <person name="Beaudet D."/>
            <person name="Noel J."/>
            <person name="Ndikumana S."/>
            <person name="Charron P."/>
            <person name="St-Onge C."/>
            <person name="Giorgi J."/>
            <person name="Grigoriev I.V."/>
            <person name="Roux C."/>
            <person name="Martin F.M."/>
            <person name="Corradi N."/>
        </authorList>
    </citation>
    <scope>NUCLEOTIDE SEQUENCE [LARGE SCALE GENOMIC DNA]</scope>
    <source>
        <strain evidence="1 2">A5</strain>
    </source>
</reference>
<comment type="caution">
    <text evidence="1">The sequence shown here is derived from an EMBL/GenBank/DDBJ whole genome shotgun (WGS) entry which is preliminary data.</text>
</comment>
<reference evidence="1 2" key="1">
    <citation type="submission" date="2016-04" db="EMBL/GenBank/DDBJ databases">
        <title>Genome analyses suggest a sexual origin of heterokaryosis in a supposedly ancient asexual fungus.</title>
        <authorList>
            <person name="Ropars J."/>
            <person name="Sedzielewska K."/>
            <person name="Noel J."/>
            <person name="Charron P."/>
            <person name="Farinelli L."/>
            <person name="Marton T."/>
            <person name="Kruger M."/>
            <person name="Pelin A."/>
            <person name="Brachmann A."/>
            <person name="Corradi N."/>
        </authorList>
    </citation>
    <scope>NUCLEOTIDE SEQUENCE [LARGE SCALE GENOMIC DNA]</scope>
    <source>
        <strain evidence="1 2">A5</strain>
    </source>
</reference>
<evidence type="ECO:0000313" key="2">
    <source>
        <dbReference type="Proteomes" id="UP000232722"/>
    </source>
</evidence>
<proteinExistence type="predicted"/>
<gene>
    <name evidence="1" type="ORF">RhiirA5_431696</name>
</gene>
<name>A0A2N0NUI8_9GLOM</name>
<dbReference type="VEuPathDB" id="FungiDB:RhiirFUN_009541"/>
<dbReference type="Proteomes" id="UP000232722">
    <property type="component" value="Unassembled WGS sequence"/>
</dbReference>
<evidence type="ECO:0000313" key="1">
    <source>
        <dbReference type="EMBL" id="PKB98236.1"/>
    </source>
</evidence>
<dbReference type="VEuPathDB" id="FungiDB:FUN_023029"/>
<dbReference type="AlphaFoldDB" id="A0A2N0NUI8"/>
<dbReference type="VEuPathDB" id="FungiDB:RhiirA1_474453"/>
<dbReference type="EMBL" id="LLXJ01002733">
    <property type="protein sequence ID" value="PKB98236.1"/>
    <property type="molecule type" value="Genomic_DNA"/>
</dbReference>
<accession>A0A2N0NUI8</accession>
<organism evidence="1 2">
    <name type="scientific">Rhizophagus irregularis</name>
    <dbReference type="NCBI Taxonomy" id="588596"/>
    <lineage>
        <taxon>Eukaryota</taxon>
        <taxon>Fungi</taxon>
        <taxon>Fungi incertae sedis</taxon>
        <taxon>Mucoromycota</taxon>
        <taxon>Glomeromycotina</taxon>
        <taxon>Glomeromycetes</taxon>
        <taxon>Glomerales</taxon>
        <taxon>Glomeraceae</taxon>
        <taxon>Rhizophagus</taxon>
    </lineage>
</organism>